<comment type="subunit">
    <text evidence="7">Forms oligomers.</text>
</comment>
<dbReference type="InterPro" id="IPR038619">
    <property type="entry name" value="MraZ_sf"/>
</dbReference>
<keyword evidence="5 7" id="KW-0238">DNA-binding</keyword>
<evidence type="ECO:0000259" key="8">
    <source>
        <dbReference type="PROSITE" id="PS51740"/>
    </source>
</evidence>
<dbReference type="FunFam" id="3.40.1550.20:FF:000002">
    <property type="entry name" value="Transcriptional regulator MraZ"/>
    <property type="match status" value="1"/>
</dbReference>
<sequence length="144" mass="16334">MFMGEYSHTIDTKGRLIIPAKIREQLGDICIVTKGLDNSLSIYTEEAWTKIAEKLQSLPSNKSNVRAYKRFLFGSACELEFDKQGRVLIPSSLRKYAELKKAAVVVGSGDHVEIWSKERWNTYTDEVGINMEELAENLDFDGIL</sequence>
<keyword evidence="10" id="KW-1185">Reference proteome</keyword>
<dbReference type="GO" id="GO:2000143">
    <property type="term" value="P:negative regulation of DNA-templated transcription initiation"/>
    <property type="evidence" value="ECO:0007669"/>
    <property type="project" value="TreeGrafter"/>
</dbReference>
<dbReference type="InterPro" id="IPR020603">
    <property type="entry name" value="MraZ_dom"/>
</dbReference>
<keyword evidence="2 7" id="KW-0963">Cytoplasm</keyword>
<proteinExistence type="inferred from homology"/>
<dbReference type="CDD" id="cd16321">
    <property type="entry name" value="MraZ_C"/>
    <property type="match status" value="1"/>
</dbReference>
<dbReference type="eggNOG" id="COG2001">
    <property type="taxonomic scope" value="Bacteria"/>
</dbReference>
<evidence type="ECO:0000256" key="6">
    <source>
        <dbReference type="ARBA" id="ARBA00023163"/>
    </source>
</evidence>
<dbReference type="PANTHER" id="PTHR34701:SF1">
    <property type="entry name" value="TRANSCRIPTIONAL REGULATOR MRAZ"/>
    <property type="match status" value="1"/>
</dbReference>
<dbReference type="EMBL" id="JRNT01000005">
    <property type="protein sequence ID" value="KGF48157.1"/>
    <property type="molecule type" value="Genomic_DNA"/>
</dbReference>
<evidence type="ECO:0000256" key="7">
    <source>
        <dbReference type="HAMAP-Rule" id="MF_01008"/>
    </source>
</evidence>
<name>A0A096BZH9_9FIRM</name>
<dbReference type="GO" id="GO:0003700">
    <property type="term" value="F:DNA-binding transcription factor activity"/>
    <property type="evidence" value="ECO:0007669"/>
    <property type="project" value="UniProtKB-UniRule"/>
</dbReference>
<evidence type="ECO:0000313" key="10">
    <source>
        <dbReference type="Proteomes" id="UP000029628"/>
    </source>
</evidence>
<evidence type="ECO:0000256" key="1">
    <source>
        <dbReference type="ARBA" id="ARBA00013860"/>
    </source>
</evidence>
<gene>
    <name evidence="7" type="primary">mraZ</name>
    <name evidence="9" type="ORF">HMPREF0872_00740</name>
</gene>
<comment type="caution">
    <text evidence="9">The sequence shown here is derived from an EMBL/GenBank/DDBJ whole genome shotgun (WGS) entry which is preliminary data.</text>
</comment>
<keyword evidence="4 7" id="KW-0805">Transcription regulation</keyword>
<organism evidence="9 10">
    <name type="scientific">Veillonella montpellierensis DNF00314</name>
    <dbReference type="NCBI Taxonomy" id="1401067"/>
    <lineage>
        <taxon>Bacteria</taxon>
        <taxon>Bacillati</taxon>
        <taxon>Bacillota</taxon>
        <taxon>Negativicutes</taxon>
        <taxon>Veillonellales</taxon>
        <taxon>Veillonellaceae</taxon>
        <taxon>Veillonella</taxon>
    </lineage>
</organism>
<feature type="domain" description="SpoVT-AbrB" evidence="8">
    <location>
        <begin position="76"/>
        <end position="119"/>
    </location>
</feature>
<dbReference type="SUPFAM" id="SSF89447">
    <property type="entry name" value="AbrB/MazE/MraZ-like"/>
    <property type="match status" value="1"/>
</dbReference>
<dbReference type="PROSITE" id="PS51740">
    <property type="entry name" value="SPOVT_ABRB"/>
    <property type="match status" value="2"/>
</dbReference>
<comment type="subcellular location">
    <subcellularLocation>
        <location evidence="7">Cytoplasm</location>
        <location evidence="7">Nucleoid</location>
    </subcellularLocation>
</comment>
<dbReference type="CDD" id="cd16320">
    <property type="entry name" value="MraZ_N"/>
    <property type="match status" value="1"/>
</dbReference>
<dbReference type="GO" id="GO:0000976">
    <property type="term" value="F:transcription cis-regulatory region binding"/>
    <property type="evidence" value="ECO:0007669"/>
    <property type="project" value="TreeGrafter"/>
</dbReference>
<dbReference type="Pfam" id="PF02381">
    <property type="entry name" value="MraZ"/>
    <property type="match status" value="2"/>
</dbReference>
<dbReference type="HAMAP" id="MF_01008">
    <property type="entry name" value="MraZ"/>
    <property type="match status" value="1"/>
</dbReference>
<dbReference type="GO" id="GO:0009295">
    <property type="term" value="C:nucleoid"/>
    <property type="evidence" value="ECO:0007669"/>
    <property type="project" value="UniProtKB-SubCell"/>
</dbReference>
<dbReference type="AlphaFoldDB" id="A0A096BZH9"/>
<evidence type="ECO:0000313" key="9">
    <source>
        <dbReference type="EMBL" id="KGF48157.1"/>
    </source>
</evidence>
<dbReference type="PANTHER" id="PTHR34701">
    <property type="entry name" value="TRANSCRIPTIONAL REGULATOR MRAZ"/>
    <property type="match status" value="1"/>
</dbReference>
<accession>A0A096BZH9</accession>
<feature type="domain" description="SpoVT-AbrB" evidence="8">
    <location>
        <begin position="5"/>
        <end position="47"/>
    </location>
</feature>
<dbReference type="InterPro" id="IPR003444">
    <property type="entry name" value="MraZ"/>
</dbReference>
<dbReference type="InterPro" id="IPR035642">
    <property type="entry name" value="MraZ_N"/>
</dbReference>
<dbReference type="Proteomes" id="UP000029628">
    <property type="component" value="Unassembled WGS sequence"/>
</dbReference>
<dbReference type="NCBIfam" id="TIGR00242">
    <property type="entry name" value="division/cell wall cluster transcriptional repressor MraZ"/>
    <property type="match status" value="1"/>
</dbReference>
<evidence type="ECO:0000256" key="2">
    <source>
        <dbReference type="ARBA" id="ARBA00022490"/>
    </source>
</evidence>
<keyword evidence="3" id="KW-0677">Repeat</keyword>
<dbReference type="RefSeq" id="WP_028257408.1">
    <property type="nucleotide sequence ID" value="NZ_JRNT01000005.1"/>
</dbReference>
<dbReference type="GO" id="GO:0005737">
    <property type="term" value="C:cytoplasm"/>
    <property type="evidence" value="ECO:0007669"/>
    <property type="project" value="UniProtKB-UniRule"/>
</dbReference>
<keyword evidence="6 7" id="KW-0804">Transcription</keyword>
<evidence type="ECO:0000256" key="5">
    <source>
        <dbReference type="ARBA" id="ARBA00023125"/>
    </source>
</evidence>
<protein>
    <recommendedName>
        <fullName evidence="1 7">Transcriptional regulator MraZ</fullName>
    </recommendedName>
</protein>
<dbReference type="InterPro" id="IPR035644">
    <property type="entry name" value="MraZ_C"/>
</dbReference>
<dbReference type="InterPro" id="IPR007159">
    <property type="entry name" value="SpoVT-AbrB_dom"/>
</dbReference>
<dbReference type="Gene3D" id="3.40.1550.20">
    <property type="entry name" value="Transcriptional regulator MraZ domain"/>
    <property type="match status" value="1"/>
</dbReference>
<evidence type="ECO:0000256" key="4">
    <source>
        <dbReference type="ARBA" id="ARBA00023015"/>
    </source>
</evidence>
<reference evidence="9 10" key="1">
    <citation type="submission" date="2014-07" db="EMBL/GenBank/DDBJ databases">
        <authorList>
            <person name="McCorrison J."/>
            <person name="Sanka R."/>
            <person name="Torralba M."/>
            <person name="Gillis M."/>
            <person name="Haft D.H."/>
            <person name="Methe B."/>
            <person name="Sutton G."/>
            <person name="Nelson K.E."/>
        </authorList>
    </citation>
    <scope>NUCLEOTIDE SEQUENCE [LARGE SCALE GENOMIC DNA]</scope>
    <source>
        <strain evidence="9 10">DNF00314</strain>
    </source>
</reference>
<evidence type="ECO:0000256" key="3">
    <source>
        <dbReference type="ARBA" id="ARBA00022737"/>
    </source>
</evidence>
<dbReference type="InterPro" id="IPR037914">
    <property type="entry name" value="SpoVT-AbrB_sf"/>
</dbReference>
<comment type="similarity">
    <text evidence="7">Belongs to the MraZ family.</text>
</comment>